<evidence type="ECO:0000256" key="2">
    <source>
        <dbReference type="ARBA" id="ARBA00010736"/>
    </source>
</evidence>
<evidence type="ECO:0000313" key="7">
    <source>
        <dbReference type="Proteomes" id="UP000254677"/>
    </source>
</evidence>
<protein>
    <submittedName>
        <fullName evidence="6">Sugar transport PTS system phosphocarrier HPr protein</fullName>
        <ecNumber evidence="6">2.7.11.-</ecNumber>
    </submittedName>
</protein>
<keyword evidence="6" id="KW-0762">Sugar transport</keyword>
<dbReference type="PANTHER" id="PTHR33705">
    <property type="entry name" value="PHOSPHOCARRIER PROTEIN HPR"/>
    <property type="match status" value="1"/>
</dbReference>
<gene>
    <name evidence="6" type="primary">ptsH</name>
    <name evidence="6" type="ORF">NCTC13292_02435</name>
</gene>
<feature type="domain" description="HPr" evidence="5">
    <location>
        <begin position="1"/>
        <end position="88"/>
    </location>
</feature>
<dbReference type="InterPro" id="IPR050399">
    <property type="entry name" value="HPr"/>
</dbReference>
<dbReference type="GO" id="GO:0005737">
    <property type="term" value="C:cytoplasm"/>
    <property type="evidence" value="ECO:0007669"/>
    <property type="project" value="UniProtKB-SubCell"/>
</dbReference>
<comment type="similarity">
    <text evidence="2">Belongs to the HPr family.</text>
</comment>
<accession>A0A378J933</accession>
<dbReference type="AlphaFoldDB" id="A0A378J933"/>
<organism evidence="6 7">
    <name type="scientific">Legionella donaldsonii</name>
    <dbReference type="NCBI Taxonomy" id="45060"/>
    <lineage>
        <taxon>Bacteria</taxon>
        <taxon>Pseudomonadati</taxon>
        <taxon>Pseudomonadota</taxon>
        <taxon>Gammaproteobacteria</taxon>
        <taxon>Legionellales</taxon>
        <taxon>Legionellaceae</taxon>
        <taxon>Legionella</taxon>
    </lineage>
</organism>
<sequence>MIKTKITIINKLGLHARASAKFVSTTSRFQSHIDVTKNTQTVNGKSIMGIMMLAASKGSELILQIDGPDEVEMEKAITELINNRFGEIE</sequence>
<dbReference type="CDD" id="cd00367">
    <property type="entry name" value="PTS-HPr_like"/>
    <property type="match status" value="1"/>
</dbReference>
<proteinExistence type="inferred from homology"/>
<reference evidence="6 7" key="1">
    <citation type="submission" date="2018-06" db="EMBL/GenBank/DDBJ databases">
        <authorList>
            <consortium name="Pathogen Informatics"/>
            <person name="Doyle S."/>
        </authorList>
    </citation>
    <scope>NUCLEOTIDE SEQUENCE [LARGE SCALE GENOMIC DNA]</scope>
    <source>
        <strain evidence="6 7">NCTC13292</strain>
    </source>
</reference>
<dbReference type="SUPFAM" id="SSF55594">
    <property type="entry name" value="HPr-like"/>
    <property type="match status" value="1"/>
</dbReference>
<dbReference type="EMBL" id="UGOA01000001">
    <property type="protein sequence ID" value="STX43866.1"/>
    <property type="molecule type" value="Genomic_DNA"/>
</dbReference>
<dbReference type="Pfam" id="PF00381">
    <property type="entry name" value="PTS-HPr"/>
    <property type="match status" value="1"/>
</dbReference>
<evidence type="ECO:0000256" key="4">
    <source>
        <dbReference type="ARBA" id="ARBA00022683"/>
    </source>
</evidence>
<dbReference type="Proteomes" id="UP000254677">
    <property type="component" value="Unassembled WGS sequence"/>
</dbReference>
<dbReference type="PROSITE" id="PS00369">
    <property type="entry name" value="PTS_HPR_HIS"/>
    <property type="match status" value="1"/>
</dbReference>
<dbReference type="PROSITE" id="PS00589">
    <property type="entry name" value="PTS_HPR_SER"/>
    <property type="match status" value="1"/>
</dbReference>
<dbReference type="NCBIfam" id="TIGR01003">
    <property type="entry name" value="PTS_HPr_family"/>
    <property type="match status" value="1"/>
</dbReference>
<dbReference type="EC" id="2.7.11.-" evidence="6"/>
<keyword evidence="6" id="KW-0813">Transport</keyword>
<dbReference type="GO" id="GO:0009401">
    <property type="term" value="P:phosphoenolpyruvate-dependent sugar phosphotransferase system"/>
    <property type="evidence" value="ECO:0007669"/>
    <property type="project" value="UniProtKB-KW"/>
</dbReference>
<evidence type="ECO:0000256" key="3">
    <source>
        <dbReference type="ARBA" id="ARBA00022490"/>
    </source>
</evidence>
<dbReference type="InterPro" id="IPR002114">
    <property type="entry name" value="PTS_HPr_Ser_P_site"/>
</dbReference>
<name>A0A378J933_9GAMM</name>
<evidence type="ECO:0000313" key="6">
    <source>
        <dbReference type="EMBL" id="STX43866.1"/>
    </source>
</evidence>
<dbReference type="RefSeq" id="WP_115222014.1">
    <property type="nucleotide sequence ID" value="NZ_CAXYJE010000002.1"/>
</dbReference>
<evidence type="ECO:0000256" key="1">
    <source>
        <dbReference type="ARBA" id="ARBA00004496"/>
    </source>
</evidence>
<dbReference type="PROSITE" id="PS51350">
    <property type="entry name" value="PTS_HPR_DOM"/>
    <property type="match status" value="1"/>
</dbReference>
<keyword evidence="3" id="KW-0963">Cytoplasm</keyword>
<dbReference type="PRINTS" id="PR00107">
    <property type="entry name" value="PHOSPHOCPHPR"/>
</dbReference>
<evidence type="ECO:0000259" key="5">
    <source>
        <dbReference type="PROSITE" id="PS51350"/>
    </source>
</evidence>
<dbReference type="OrthoDB" id="9798965at2"/>
<dbReference type="PANTHER" id="PTHR33705:SF2">
    <property type="entry name" value="PHOSPHOCARRIER PROTEIN NPR"/>
    <property type="match status" value="1"/>
</dbReference>
<keyword evidence="7" id="KW-1185">Reference proteome</keyword>
<comment type="subcellular location">
    <subcellularLocation>
        <location evidence="1">Cytoplasm</location>
    </subcellularLocation>
</comment>
<dbReference type="InterPro" id="IPR000032">
    <property type="entry name" value="HPr-like"/>
</dbReference>
<dbReference type="InterPro" id="IPR001020">
    <property type="entry name" value="PTS_HPr_His_P_site"/>
</dbReference>
<keyword evidence="6" id="KW-0808">Transferase</keyword>
<dbReference type="Gene3D" id="3.30.1340.10">
    <property type="entry name" value="HPr-like"/>
    <property type="match status" value="1"/>
</dbReference>
<keyword evidence="4" id="KW-0598">Phosphotransferase system</keyword>
<dbReference type="InterPro" id="IPR035895">
    <property type="entry name" value="HPr-like_sf"/>
</dbReference>
<dbReference type="GO" id="GO:0016740">
    <property type="term" value="F:transferase activity"/>
    <property type="evidence" value="ECO:0007669"/>
    <property type="project" value="UniProtKB-KW"/>
</dbReference>